<dbReference type="Pfam" id="PF00135">
    <property type="entry name" value="COesterase"/>
    <property type="match status" value="2"/>
</dbReference>
<evidence type="ECO:0000313" key="5">
    <source>
        <dbReference type="EMBL" id="CUO03572.1"/>
    </source>
</evidence>
<organism evidence="5 6">
    <name type="scientific">Mitsuokella jalaludinii</name>
    <dbReference type="NCBI Taxonomy" id="187979"/>
    <lineage>
        <taxon>Bacteria</taxon>
        <taxon>Bacillati</taxon>
        <taxon>Bacillota</taxon>
        <taxon>Negativicutes</taxon>
        <taxon>Selenomonadales</taxon>
        <taxon>Selenomonadaceae</taxon>
        <taxon>Mitsuokella</taxon>
    </lineage>
</organism>
<evidence type="ECO:0000256" key="2">
    <source>
        <dbReference type="ARBA" id="ARBA00022801"/>
    </source>
</evidence>
<keyword evidence="6" id="KW-1185">Reference proteome</keyword>
<dbReference type="RefSeq" id="WP_055162680.1">
    <property type="nucleotide sequence ID" value="NZ_CABIWZ010000021.1"/>
</dbReference>
<evidence type="ECO:0000256" key="3">
    <source>
        <dbReference type="RuleBase" id="RU361235"/>
    </source>
</evidence>
<dbReference type="InterPro" id="IPR019826">
    <property type="entry name" value="Carboxylesterase_B_AS"/>
</dbReference>
<comment type="similarity">
    <text evidence="1 3">Belongs to the type-B carboxylesterase/lipase family.</text>
</comment>
<dbReference type="SUPFAM" id="SSF53474">
    <property type="entry name" value="alpha/beta-Hydrolases"/>
    <property type="match status" value="1"/>
</dbReference>
<dbReference type="Proteomes" id="UP000095546">
    <property type="component" value="Unassembled WGS sequence"/>
</dbReference>
<gene>
    <name evidence="5" type="primary">pnbA</name>
    <name evidence="5" type="ORF">ERS852385_01979</name>
</gene>
<proteinExistence type="inferred from homology"/>
<sequence>MIDALTWIQKNIRAFGGNPQNVTIFGESGGGAKVLTLMDTPRAKGLFEKGIVESGATETMGETFMTSEVSRRVAELTLKNLGLDASTVEKLQTVPYADLVAAYDKALQQAGEEFKIVRPLSTEYGLMWEPVVDGSFLPEQPVRMTGSRDIPLLIGNNRTEWESFPEIMNAARSQYDNKNTWSDTEIDKKLTEKYGARKDAKKLETEMSQAWFNFARTGTPSAKGLPKWEPFTEESGAVMIFDQQPRLVHHHDDKLLELVTAARKK</sequence>
<accession>A0A174BRA4</accession>
<dbReference type="EC" id="3.1.1.-" evidence="3"/>
<dbReference type="InterPro" id="IPR029058">
    <property type="entry name" value="AB_hydrolase_fold"/>
</dbReference>
<name>A0A174BRA4_9FIRM</name>
<dbReference type="GeneID" id="83709123"/>
<dbReference type="AlphaFoldDB" id="A0A174BRA4"/>
<evidence type="ECO:0000256" key="1">
    <source>
        <dbReference type="ARBA" id="ARBA00005964"/>
    </source>
</evidence>
<dbReference type="InterPro" id="IPR050309">
    <property type="entry name" value="Type-B_Carboxylest/Lipase"/>
</dbReference>
<dbReference type="PANTHER" id="PTHR11559">
    <property type="entry name" value="CARBOXYLESTERASE"/>
    <property type="match status" value="1"/>
</dbReference>
<dbReference type="PROSITE" id="PS00122">
    <property type="entry name" value="CARBOXYLESTERASE_B_1"/>
    <property type="match status" value="1"/>
</dbReference>
<protein>
    <recommendedName>
        <fullName evidence="3">Carboxylic ester hydrolase</fullName>
        <ecNumber evidence="3">3.1.1.-</ecNumber>
    </recommendedName>
</protein>
<evidence type="ECO:0000259" key="4">
    <source>
        <dbReference type="Pfam" id="PF00135"/>
    </source>
</evidence>
<dbReference type="GO" id="GO:0016787">
    <property type="term" value="F:hydrolase activity"/>
    <property type="evidence" value="ECO:0007669"/>
    <property type="project" value="UniProtKB-KW"/>
</dbReference>
<evidence type="ECO:0000313" key="6">
    <source>
        <dbReference type="Proteomes" id="UP000095546"/>
    </source>
</evidence>
<dbReference type="STRING" id="187979.ERS852385_01979"/>
<keyword evidence="2 3" id="KW-0378">Hydrolase</keyword>
<reference evidence="5 6" key="1">
    <citation type="submission" date="2015-09" db="EMBL/GenBank/DDBJ databases">
        <authorList>
            <consortium name="Pathogen Informatics"/>
        </authorList>
    </citation>
    <scope>NUCLEOTIDE SEQUENCE [LARGE SCALE GENOMIC DNA]</scope>
    <source>
        <strain evidence="5 6">2789STDY5608828</strain>
    </source>
</reference>
<dbReference type="Gene3D" id="3.40.50.1820">
    <property type="entry name" value="alpha/beta hydrolase"/>
    <property type="match status" value="2"/>
</dbReference>
<feature type="domain" description="Carboxylesterase type B" evidence="4">
    <location>
        <begin position="194"/>
        <end position="248"/>
    </location>
</feature>
<dbReference type="InterPro" id="IPR002018">
    <property type="entry name" value="CarbesteraseB"/>
</dbReference>
<feature type="domain" description="Carboxylesterase type B" evidence="4">
    <location>
        <begin position="2"/>
        <end position="193"/>
    </location>
</feature>
<dbReference type="EMBL" id="CYYU01000021">
    <property type="protein sequence ID" value="CUO03572.1"/>
    <property type="molecule type" value="Genomic_DNA"/>
</dbReference>